<dbReference type="InterPro" id="IPR001932">
    <property type="entry name" value="PPM-type_phosphatase-like_dom"/>
</dbReference>
<dbReference type="InterPro" id="IPR036457">
    <property type="entry name" value="PPM-type-like_dom_sf"/>
</dbReference>
<protein>
    <submittedName>
        <fullName evidence="2">Protein phosphatase</fullName>
    </submittedName>
</protein>
<name>A0A1I1ML99_9ACTN</name>
<feature type="domain" description="PPM-type phosphatase" evidence="1">
    <location>
        <begin position="24"/>
        <end position="256"/>
    </location>
</feature>
<evidence type="ECO:0000313" key="2">
    <source>
        <dbReference type="EMBL" id="SFC85602.1"/>
    </source>
</evidence>
<gene>
    <name evidence="2" type="ORF">SAMN04487968_112134</name>
</gene>
<dbReference type="Proteomes" id="UP000198832">
    <property type="component" value="Unassembled WGS sequence"/>
</dbReference>
<dbReference type="SUPFAM" id="SSF81606">
    <property type="entry name" value="PP2C-like"/>
    <property type="match status" value="1"/>
</dbReference>
<evidence type="ECO:0000259" key="1">
    <source>
        <dbReference type="PROSITE" id="PS51746"/>
    </source>
</evidence>
<dbReference type="STRING" id="574651.SAMN04487968_112134"/>
<sequence>MGTLVDVTTARWSPSDPATAATVLSSAGGTHVGMVRRVNEDSLLIGPPVFVIADGMGGHALGDIASALVIEAFEPLRGLDSATPAEIERALARSRVMVAAIDAEGLAEPGATMVSASYVVESGRGYWLIAHVGDSRAYAWRSGALEQITRDHSVVQELIDAGQIDVEQAATHPERHVITRAIGPAGNAQADYSLVPLERRQRLLLCSDGLTSEVSDRAISSILGNADSAEGAVAALVEAAVNMGGRDNVTVIVIDVVDVGPPEAEHEDTVPTQRKTS</sequence>
<dbReference type="SMART" id="SM00331">
    <property type="entry name" value="PP2C_SIG"/>
    <property type="match status" value="1"/>
</dbReference>
<dbReference type="AlphaFoldDB" id="A0A1I1ML99"/>
<reference evidence="2 3" key="1">
    <citation type="submission" date="2016-10" db="EMBL/GenBank/DDBJ databases">
        <authorList>
            <person name="de Groot N.N."/>
        </authorList>
    </citation>
    <scope>NUCLEOTIDE SEQUENCE [LARGE SCALE GENOMIC DNA]</scope>
    <source>
        <strain evidence="2 3">CGMCC 1.7056</strain>
    </source>
</reference>
<dbReference type="Pfam" id="PF13672">
    <property type="entry name" value="PP2C_2"/>
    <property type="match status" value="1"/>
</dbReference>
<organism evidence="2 3">
    <name type="scientific">Nocardioides terrae</name>
    <dbReference type="NCBI Taxonomy" id="574651"/>
    <lineage>
        <taxon>Bacteria</taxon>
        <taxon>Bacillati</taxon>
        <taxon>Actinomycetota</taxon>
        <taxon>Actinomycetes</taxon>
        <taxon>Propionibacteriales</taxon>
        <taxon>Nocardioidaceae</taxon>
        <taxon>Nocardioides</taxon>
    </lineage>
</organism>
<keyword evidence="3" id="KW-1185">Reference proteome</keyword>
<accession>A0A1I1ML99</accession>
<dbReference type="PANTHER" id="PTHR47992">
    <property type="entry name" value="PROTEIN PHOSPHATASE"/>
    <property type="match status" value="1"/>
</dbReference>
<dbReference type="InterPro" id="IPR015655">
    <property type="entry name" value="PP2C"/>
</dbReference>
<dbReference type="PROSITE" id="PS51746">
    <property type="entry name" value="PPM_2"/>
    <property type="match status" value="1"/>
</dbReference>
<dbReference type="GO" id="GO:0004722">
    <property type="term" value="F:protein serine/threonine phosphatase activity"/>
    <property type="evidence" value="ECO:0007669"/>
    <property type="project" value="InterPro"/>
</dbReference>
<dbReference type="SMART" id="SM00332">
    <property type="entry name" value="PP2Cc"/>
    <property type="match status" value="1"/>
</dbReference>
<dbReference type="Gene3D" id="3.60.40.10">
    <property type="entry name" value="PPM-type phosphatase domain"/>
    <property type="match status" value="1"/>
</dbReference>
<proteinExistence type="predicted"/>
<evidence type="ECO:0000313" key="3">
    <source>
        <dbReference type="Proteomes" id="UP000198832"/>
    </source>
</evidence>
<dbReference type="EMBL" id="FOLB01000012">
    <property type="protein sequence ID" value="SFC85602.1"/>
    <property type="molecule type" value="Genomic_DNA"/>
</dbReference>
<dbReference type="CDD" id="cd00143">
    <property type="entry name" value="PP2Cc"/>
    <property type="match status" value="1"/>
</dbReference>